<evidence type="ECO:0000313" key="1">
    <source>
        <dbReference type="EnsemblMetazoa" id="CJA40755.1"/>
    </source>
</evidence>
<proteinExistence type="predicted"/>
<organism evidence="1 2">
    <name type="scientific">Caenorhabditis japonica</name>
    <dbReference type="NCBI Taxonomy" id="281687"/>
    <lineage>
        <taxon>Eukaryota</taxon>
        <taxon>Metazoa</taxon>
        <taxon>Ecdysozoa</taxon>
        <taxon>Nematoda</taxon>
        <taxon>Chromadorea</taxon>
        <taxon>Rhabditida</taxon>
        <taxon>Rhabditina</taxon>
        <taxon>Rhabditomorpha</taxon>
        <taxon>Rhabditoidea</taxon>
        <taxon>Rhabditidae</taxon>
        <taxon>Peloderinae</taxon>
        <taxon>Caenorhabditis</taxon>
    </lineage>
</organism>
<reference evidence="2" key="1">
    <citation type="submission" date="2010-08" db="EMBL/GenBank/DDBJ databases">
        <authorList>
            <consortium name="Caenorhabditis japonica Sequencing Consortium"/>
            <person name="Wilson R.K."/>
        </authorList>
    </citation>
    <scope>NUCLEOTIDE SEQUENCE [LARGE SCALE GENOMIC DNA]</scope>
    <source>
        <strain evidence="2">DF5081</strain>
    </source>
</reference>
<reference evidence="1" key="2">
    <citation type="submission" date="2022-06" db="UniProtKB">
        <authorList>
            <consortium name="EnsemblMetazoa"/>
        </authorList>
    </citation>
    <scope>IDENTIFICATION</scope>
    <source>
        <strain evidence="1">DF5081</strain>
    </source>
</reference>
<evidence type="ECO:0000313" key="2">
    <source>
        <dbReference type="Proteomes" id="UP000005237"/>
    </source>
</evidence>
<accession>A0A8R1ERZ4</accession>
<keyword evidence="2" id="KW-1185">Reference proteome</keyword>
<name>A0A8R1ERZ4_CAEJA</name>
<dbReference type="EnsemblMetazoa" id="CJA40755.1">
    <property type="protein sequence ID" value="CJA40755.1"/>
    <property type="gene ID" value="WBGene00216603"/>
</dbReference>
<protein>
    <submittedName>
        <fullName evidence="1">Uncharacterized protein</fullName>
    </submittedName>
</protein>
<dbReference type="AlphaFoldDB" id="A0A8R1ERZ4"/>
<sequence length="197" mass="22484">MIAKRACSRARLTKHPDLILKHILLYHDGTGEGMAGRSYYDHLILHVRDNVKFCRGLCFTLHKSDIQLIAPNRRQNLLGIANGNLDVDLRILRCEFCQLLRQNIFTDGEAGPDLNASGHLIPQHLDLLPRFIVAGLNDFGMFVEDRPRFSQGHLLWRTMQQLGSQLILQIFDMQAHPRVGTGSAVLRLWRNGFVPQR</sequence>
<dbReference type="Proteomes" id="UP000005237">
    <property type="component" value="Unassembled WGS sequence"/>
</dbReference>